<sequence>MNQKLSTTFIHRLLETPKSTLKLDGYLRASVRSMLVGEPLRRIARKRCLVLLAALCVVSTTPANATKDATTSIDSLKLYAHSRIVNYKEFQCFNSLITKESNWRVEAINPNGNHFGLGQMRNTKYRNLDGYRMIDWSLKYINHRYSGSSCKAFAHWQKHGWH</sequence>
<protein>
    <recommendedName>
        <fullName evidence="2">Transglycosylase SLT domain-containing protein</fullName>
    </recommendedName>
</protein>
<proteinExistence type="predicted"/>
<accession>A0A6J5MVS5</accession>
<evidence type="ECO:0000313" key="1">
    <source>
        <dbReference type="EMBL" id="CAB4149957.1"/>
    </source>
</evidence>
<name>A0A6J5MVS5_9CAUD</name>
<reference evidence="1" key="1">
    <citation type="submission" date="2020-04" db="EMBL/GenBank/DDBJ databases">
        <authorList>
            <person name="Chiriac C."/>
            <person name="Salcher M."/>
            <person name="Ghai R."/>
            <person name="Kavagutti S V."/>
        </authorList>
    </citation>
    <scope>NUCLEOTIDE SEQUENCE</scope>
</reference>
<gene>
    <name evidence="1" type="ORF">UFOVP560_12</name>
</gene>
<dbReference type="EMBL" id="LR796536">
    <property type="protein sequence ID" value="CAB4149957.1"/>
    <property type="molecule type" value="Genomic_DNA"/>
</dbReference>
<organism evidence="1">
    <name type="scientific">uncultured Caudovirales phage</name>
    <dbReference type="NCBI Taxonomy" id="2100421"/>
    <lineage>
        <taxon>Viruses</taxon>
        <taxon>Duplodnaviria</taxon>
        <taxon>Heunggongvirae</taxon>
        <taxon>Uroviricota</taxon>
        <taxon>Caudoviricetes</taxon>
        <taxon>Peduoviridae</taxon>
        <taxon>Maltschvirus</taxon>
        <taxon>Maltschvirus maltsch</taxon>
    </lineage>
</organism>
<evidence type="ECO:0008006" key="2">
    <source>
        <dbReference type="Google" id="ProtNLM"/>
    </source>
</evidence>